<evidence type="ECO:0000256" key="7">
    <source>
        <dbReference type="ARBA" id="ARBA00023053"/>
    </source>
</evidence>
<accession>A0A1B6KEZ3</accession>
<evidence type="ECO:0000256" key="8">
    <source>
        <dbReference type="ARBA" id="ARBA00023065"/>
    </source>
</evidence>
<feature type="transmembrane region" description="Helical" evidence="12">
    <location>
        <begin position="418"/>
        <end position="439"/>
    </location>
</feature>
<evidence type="ECO:0000256" key="2">
    <source>
        <dbReference type="ARBA" id="ARBA00006434"/>
    </source>
</evidence>
<feature type="transmembrane region" description="Helical" evidence="12">
    <location>
        <begin position="246"/>
        <end position="267"/>
    </location>
</feature>
<comment type="subcellular location">
    <subcellularLocation>
        <location evidence="1">Cell membrane</location>
        <topology evidence="1">Multi-pass membrane protein</topology>
    </subcellularLocation>
</comment>
<feature type="transmembrane region" description="Helical" evidence="12">
    <location>
        <begin position="175"/>
        <end position="195"/>
    </location>
</feature>
<evidence type="ECO:0000256" key="9">
    <source>
        <dbReference type="ARBA" id="ARBA00023136"/>
    </source>
</evidence>
<feature type="transmembrane region" description="Helical" evidence="12">
    <location>
        <begin position="451"/>
        <end position="473"/>
    </location>
</feature>
<evidence type="ECO:0000256" key="6">
    <source>
        <dbReference type="ARBA" id="ARBA00022989"/>
    </source>
</evidence>
<evidence type="ECO:0000256" key="11">
    <source>
        <dbReference type="RuleBase" id="RU362091"/>
    </source>
</evidence>
<dbReference type="AlphaFoldDB" id="A0A1B6KEZ3"/>
<reference evidence="13" key="1">
    <citation type="submission" date="2015-11" db="EMBL/GenBank/DDBJ databases">
        <title>De novo transcriptome assembly of four potential Pierce s Disease insect vectors from Arizona vineyards.</title>
        <authorList>
            <person name="Tassone E.E."/>
        </authorList>
    </citation>
    <scope>NUCLEOTIDE SEQUENCE</scope>
</reference>
<evidence type="ECO:0000256" key="1">
    <source>
        <dbReference type="ARBA" id="ARBA00004651"/>
    </source>
</evidence>
<keyword evidence="6 12" id="KW-1133">Transmembrane helix</keyword>
<dbReference type="InterPro" id="IPR051163">
    <property type="entry name" value="Sodium:Solute_Symporter_SSF"/>
</dbReference>
<feature type="non-terminal residue" evidence="13">
    <location>
        <position position="1"/>
    </location>
</feature>
<keyword evidence="3" id="KW-0813">Transport</keyword>
<name>A0A1B6KEZ3_9HEMI</name>
<organism evidence="13">
    <name type="scientific">Graphocephala atropunctata</name>
    <dbReference type="NCBI Taxonomy" id="36148"/>
    <lineage>
        <taxon>Eukaryota</taxon>
        <taxon>Metazoa</taxon>
        <taxon>Ecdysozoa</taxon>
        <taxon>Arthropoda</taxon>
        <taxon>Hexapoda</taxon>
        <taxon>Insecta</taxon>
        <taxon>Pterygota</taxon>
        <taxon>Neoptera</taxon>
        <taxon>Paraneoptera</taxon>
        <taxon>Hemiptera</taxon>
        <taxon>Auchenorrhyncha</taxon>
        <taxon>Membracoidea</taxon>
        <taxon>Cicadellidae</taxon>
        <taxon>Cicadellinae</taxon>
        <taxon>Cicadellini</taxon>
        <taxon>Graphocephala</taxon>
    </lineage>
</organism>
<dbReference type="InterPro" id="IPR038377">
    <property type="entry name" value="Na/Glc_symporter_sf"/>
</dbReference>
<evidence type="ECO:0000256" key="10">
    <source>
        <dbReference type="ARBA" id="ARBA00023201"/>
    </source>
</evidence>
<evidence type="ECO:0008006" key="14">
    <source>
        <dbReference type="Google" id="ProtNLM"/>
    </source>
</evidence>
<evidence type="ECO:0000313" key="13">
    <source>
        <dbReference type="EMBL" id="JAT09985.1"/>
    </source>
</evidence>
<feature type="transmembrane region" description="Helical" evidence="12">
    <location>
        <begin position="331"/>
        <end position="355"/>
    </location>
</feature>
<feature type="transmembrane region" description="Helical" evidence="12">
    <location>
        <begin position="202"/>
        <end position="226"/>
    </location>
</feature>
<evidence type="ECO:0000256" key="12">
    <source>
        <dbReference type="SAM" id="Phobius"/>
    </source>
</evidence>
<sequence length="596" mass="64970">SNLWRRRFGRTLATMDGAFDWVEYAVFCSMLGLSLTIGLYYGCLRRTQDSVLEYFLGGKNMRTLPVAISLMASHVSGITIIGVPAEVYVYGTQFYAVCLCSLLVMGCVVLFFIPVFYPLQLNSFFKYLELRFSSSVRIFASLIFNLGLVLHMSVVIYIPAMAFSQVSGVPVQTTTSVVSLICILYTTVGGLRAVIWTDAIQTVFMVVSMVVIIVLGVARVGGVTQLFTLAAQGHRLELFNWDPDPFARHTLCSMLLGCSFTLLAYQACSPGTIQRFIAVPSQQAAKRVMMWSTAGFVGMNTLAVLVGLILYARYHQCDPIATQKVRHSGQLLPMFVMELGAQIPGFSGLFIAGVFSAALSTMSAGLNTAAGTVYEDFVLRVYPHHSDSAGAFMVKLIALLFGIASVLLVFFVSQLGGILQLALSLLGVTHGAILFLFTFGMFFPWGTTKGALSGAAASLAVMAYFVVTAQVAIAHRHIRFPGKAVSIDGCDGTFNTTQLPISSYDGVGSLTWSDGSVPQIYQLSYLYYNVVGALVGFLVAVPVSIFTRTPLADLDPRLVVPQLRWLLPLQQKNRTLKVFPVDDDAPLSDTREMDYL</sequence>
<dbReference type="PANTHER" id="PTHR42985:SF21">
    <property type="entry name" value="SODIUM-DEPENDENT MULTIVITAMIN TRANSPORTER-LIKE PROTEIN"/>
    <property type="match status" value="1"/>
</dbReference>
<dbReference type="NCBIfam" id="TIGR00813">
    <property type="entry name" value="sss"/>
    <property type="match status" value="1"/>
</dbReference>
<feature type="transmembrane region" description="Helical" evidence="12">
    <location>
        <begin position="64"/>
        <end position="82"/>
    </location>
</feature>
<evidence type="ECO:0000256" key="4">
    <source>
        <dbReference type="ARBA" id="ARBA00022475"/>
    </source>
</evidence>
<dbReference type="PROSITE" id="PS50283">
    <property type="entry name" value="NA_SOLUT_SYMP_3"/>
    <property type="match status" value="1"/>
</dbReference>
<feature type="transmembrane region" description="Helical" evidence="12">
    <location>
        <begin position="288"/>
        <end position="311"/>
    </location>
</feature>
<keyword evidence="4" id="KW-1003">Cell membrane</keyword>
<evidence type="ECO:0000256" key="5">
    <source>
        <dbReference type="ARBA" id="ARBA00022692"/>
    </source>
</evidence>
<feature type="transmembrane region" description="Helical" evidence="12">
    <location>
        <begin position="24"/>
        <end position="43"/>
    </location>
</feature>
<feature type="transmembrane region" description="Helical" evidence="12">
    <location>
        <begin position="138"/>
        <end position="163"/>
    </location>
</feature>
<dbReference type="Gene3D" id="1.20.1730.10">
    <property type="entry name" value="Sodium/glucose cotransporter"/>
    <property type="match status" value="1"/>
</dbReference>
<protein>
    <recommendedName>
        <fullName evidence="14">Sodium-dependent multivitamin transporter</fullName>
    </recommendedName>
</protein>
<keyword evidence="7" id="KW-0915">Sodium</keyword>
<feature type="transmembrane region" description="Helical" evidence="12">
    <location>
        <begin position="94"/>
        <end position="117"/>
    </location>
</feature>
<feature type="transmembrane region" description="Helical" evidence="12">
    <location>
        <begin position="525"/>
        <end position="547"/>
    </location>
</feature>
<dbReference type="InterPro" id="IPR001734">
    <property type="entry name" value="Na/solute_symporter"/>
</dbReference>
<dbReference type="GO" id="GO:0015293">
    <property type="term" value="F:symporter activity"/>
    <property type="evidence" value="ECO:0007669"/>
    <property type="project" value="TreeGrafter"/>
</dbReference>
<dbReference type="GO" id="GO:0005886">
    <property type="term" value="C:plasma membrane"/>
    <property type="evidence" value="ECO:0007669"/>
    <property type="project" value="UniProtKB-SubCell"/>
</dbReference>
<proteinExistence type="inferred from homology"/>
<dbReference type="EMBL" id="GEBQ01029992">
    <property type="protein sequence ID" value="JAT09985.1"/>
    <property type="molecule type" value="Transcribed_RNA"/>
</dbReference>
<dbReference type="Pfam" id="PF00474">
    <property type="entry name" value="SSF"/>
    <property type="match status" value="1"/>
</dbReference>
<dbReference type="PANTHER" id="PTHR42985">
    <property type="entry name" value="SODIUM-COUPLED MONOCARBOXYLATE TRANSPORTER"/>
    <property type="match status" value="1"/>
</dbReference>
<keyword evidence="8" id="KW-0406">Ion transport</keyword>
<evidence type="ECO:0000256" key="3">
    <source>
        <dbReference type="ARBA" id="ARBA00022448"/>
    </source>
</evidence>
<comment type="similarity">
    <text evidence="2 11">Belongs to the sodium:solute symporter (SSF) (TC 2.A.21) family.</text>
</comment>
<dbReference type="CDD" id="cd11492">
    <property type="entry name" value="SLC5sbd_NIS-SMVT"/>
    <property type="match status" value="1"/>
</dbReference>
<dbReference type="GO" id="GO:0006814">
    <property type="term" value="P:sodium ion transport"/>
    <property type="evidence" value="ECO:0007669"/>
    <property type="project" value="UniProtKB-KW"/>
</dbReference>
<keyword evidence="10" id="KW-0739">Sodium transport</keyword>
<gene>
    <name evidence="13" type="ORF">g.139</name>
</gene>
<feature type="transmembrane region" description="Helical" evidence="12">
    <location>
        <begin position="392"/>
        <end position="412"/>
    </location>
</feature>
<keyword evidence="9 12" id="KW-0472">Membrane</keyword>
<keyword evidence="5 12" id="KW-0812">Transmembrane</keyword>